<evidence type="ECO:0000313" key="1">
    <source>
        <dbReference type="EMBL" id="KAJ8049726.1"/>
    </source>
</evidence>
<gene>
    <name evidence="1" type="ORF">HOLleu_02601</name>
</gene>
<dbReference type="EMBL" id="JAIZAY010000001">
    <property type="protein sequence ID" value="KAJ8049726.1"/>
    <property type="molecule type" value="Genomic_DNA"/>
</dbReference>
<sequence length="59" mass="6804">MGIQLIHPLKLKFCMTQAQLSHCCSMGFCHYRTLLPQGQMHLFRRLSAVLFLSLSIKLI</sequence>
<organism evidence="1 2">
    <name type="scientific">Holothuria leucospilota</name>
    <name type="common">Black long sea cucumber</name>
    <name type="synonym">Mertensiothuria leucospilota</name>
    <dbReference type="NCBI Taxonomy" id="206669"/>
    <lineage>
        <taxon>Eukaryota</taxon>
        <taxon>Metazoa</taxon>
        <taxon>Echinodermata</taxon>
        <taxon>Eleutherozoa</taxon>
        <taxon>Echinozoa</taxon>
        <taxon>Holothuroidea</taxon>
        <taxon>Aspidochirotacea</taxon>
        <taxon>Aspidochirotida</taxon>
        <taxon>Holothuriidae</taxon>
        <taxon>Holothuria</taxon>
    </lineage>
</organism>
<dbReference type="AlphaFoldDB" id="A0A9Q1HLF4"/>
<evidence type="ECO:0000313" key="2">
    <source>
        <dbReference type="Proteomes" id="UP001152320"/>
    </source>
</evidence>
<proteinExistence type="predicted"/>
<accession>A0A9Q1HLF4</accession>
<name>A0A9Q1HLF4_HOLLE</name>
<dbReference type="Proteomes" id="UP001152320">
    <property type="component" value="Chromosome 1"/>
</dbReference>
<protein>
    <submittedName>
        <fullName evidence="1">Uncharacterized protein</fullName>
    </submittedName>
</protein>
<keyword evidence="2" id="KW-1185">Reference proteome</keyword>
<comment type="caution">
    <text evidence="1">The sequence shown here is derived from an EMBL/GenBank/DDBJ whole genome shotgun (WGS) entry which is preliminary data.</text>
</comment>
<reference evidence="1" key="1">
    <citation type="submission" date="2021-10" db="EMBL/GenBank/DDBJ databases">
        <title>Tropical sea cucumber genome reveals ecological adaptation and Cuvierian tubules defense mechanism.</title>
        <authorList>
            <person name="Chen T."/>
        </authorList>
    </citation>
    <scope>NUCLEOTIDE SEQUENCE</scope>
    <source>
        <strain evidence="1">Nanhai2018</strain>
        <tissue evidence="1">Muscle</tissue>
    </source>
</reference>